<keyword evidence="10" id="KW-1185">Reference proteome</keyword>
<dbReference type="InterPro" id="IPR046341">
    <property type="entry name" value="SET_dom_sf"/>
</dbReference>
<dbReference type="Gene3D" id="2.170.270.10">
    <property type="entry name" value="SET domain"/>
    <property type="match status" value="1"/>
</dbReference>
<accession>A0AAD3YCK8</accession>
<dbReference type="AlphaFoldDB" id="A0AAD3YCK8"/>
<dbReference type="PROSITE" id="PS50280">
    <property type="entry name" value="SET"/>
    <property type="match status" value="1"/>
</dbReference>
<evidence type="ECO:0000256" key="5">
    <source>
        <dbReference type="ARBA" id="ARBA00044528"/>
    </source>
</evidence>
<feature type="domain" description="SET" evidence="8">
    <location>
        <begin position="99"/>
        <end position="404"/>
    </location>
</feature>
<keyword evidence="3" id="KW-0949">S-adenosyl-L-methionine</keyword>
<evidence type="ECO:0000313" key="9">
    <source>
        <dbReference type="EMBL" id="GMK56964.1"/>
    </source>
</evidence>
<reference evidence="9" key="2">
    <citation type="submission" date="2023-06" db="EMBL/GenBank/DDBJ databases">
        <authorList>
            <person name="Kobayashi Y."/>
            <person name="Kayamori A."/>
            <person name="Aoki K."/>
            <person name="Shiwa Y."/>
            <person name="Fujita N."/>
            <person name="Sugita T."/>
            <person name="Iwasaki W."/>
            <person name="Tanaka N."/>
            <person name="Takashima M."/>
        </authorList>
    </citation>
    <scope>NUCLEOTIDE SEQUENCE</scope>
    <source>
        <strain evidence="9">HIS016</strain>
    </source>
</reference>
<dbReference type="Gene3D" id="1.10.220.160">
    <property type="match status" value="1"/>
</dbReference>
<evidence type="ECO:0000256" key="6">
    <source>
        <dbReference type="ARBA" id="ARBA00048619"/>
    </source>
</evidence>
<dbReference type="Proteomes" id="UP001222932">
    <property type="component" value="Unassembled WGS sequence"/>
</dbReference>
<name>A0AAD3YCK8_9TREE</name>
<dbReference type="GO" id="GO:0042799">
    <property type="term" value="F:histone H4K20 methyltransferase activity"/>
    <property type="evidence" value="ECO:0007669"/>
    <property type="project" value="TreeGrafter"/>
</dbReference>
<feature type="region of interest" description="Disordered" evidence="7">
    <location>
        <begin position="53"/>
        <end position="85"/>
    </location>
</feature>
<keyword evidence="1" id="KW-0489">Methyltransferase</keyword>
<evidence type="ECO:0000256" key="2">
    <source>
        <dbReference type="ARBA" id="ARBA00022679"/>
    </source>
</evidence>
<dbReference type="Pfam" id="PF00856">
    <property type="entry name" value="SET"/>
    <property type="match status" value="1"/>
</dbReference>
<feature type="compositionally biased region" description="Low complexity" evidence="7">
    <location>
        <begin position="53"/>
        <end position="65"/>
    </location>
</feature>
<gene>
    <name evidence="9" type="ORF">CspeluHIS016_0308040</name>
</gene>
<dbReference type="GO" id="GO:0032259">
    <property type="term" value="P:methylation"/>
    <property type="evidence" value="ECO:0007669"/>
    <property type="project" value="UniProtKB-KW"/>
</dbReference>
<evidence type="ECO:0000256" key="7">
    <source>
        <dbReference type="SAM" id="MobiDB-lite"/>
    </source>
</evidence>
<feature type="compositionally biased region" description="Basic residues" evidence="7">
    <location>
        <begin position="66"/>
        <end position="76"/>
    </location>
</feature>
<dbReference type="Gene3D" id="6.10.140.2220">
    <property type="match status" value="1"/>
</dbReference>
<dbReference type="EMBL" id="BTCM01000003">
    <property type="protein sequence ID" value="GMK56964.1"/>
    <property type="molecule type" value="Genomic_DNA"/>
</dbReference>
<evidence type="ECO:0000259" key="8">
    <source>
        <dbReference type="PROSITE" id="PS50280"/>
    </source>
</evidence>
<evidence type="ECO:0000256" key="1">
    <source>
        <dbReference type="ARBA" id="ARBA00022603"/>
    </source>
</evidence>
<evidence type="ECO:0000256" key="4">
    <source>
        <dbReference type="ARBA" id="ARBA00042380"/>
    </source>
</evidence>
<protein>
    <recommendedName>
        <fullName evidence="5">Histone-lysine N-methyltransferase SET5</fullName>
    </recommendedName>
    <alternativeName>
        <fullName evidence="4">SET domain-containing protein 5</fullName>
    </alternativeName>
</protein>
<dbReference type="PANTHER" id="PTHR46402:SF2">
    <property type="entry name" value="HISTONE-LYSINE N-TRIMETHYLTRANSFERASE SMYD5"/>
    <property type="match status" value="1"/>
</dbReference>
<dbReference type="CDD" id="cd20071">
    <property type="entry name" value="SET_SMYD"/>
    <property type="match status" value="1"/>
</dbReference>
<reference evidence="9" key="1">
    <citation type="journal article" date="2023" name="BMC Genomics">
        <title>Chromosome-level genome assemblies of Cutaneotrichosporon spp. (Trichosporonales, Basidiomycota) reveal imbalanced evolution between nucleotide sequences and chromosome synteny.</title>
        <authorList>
            <person name="Kobayashi Y."/>
            <person name="Kayamori A."/>
            <person name="Aoki K."/>
            <person name="Shiwa Y."/>
            <person name="Matsutani M."/>
            <person name="Fujita N."/>
            <person name="Sugita T."/>
            <person name="Iwasaki W."/>
            <person name="Tanaka N."/>
            <person name="Takashima M."/>
        </authorList>
    </citation>
    <scope>NUCLEOTIDE SEQUENCE</scope>
    <source>
        <strain evidence="9">HIS016</strain>
    </source>
</reference>
<dbReference type="SUPFAM" id="SSF82199">
    <property type="entry name" value="SET domain"/>
    <property type="match status" value="1"/>
</dbReference>
<evidence type="ECO:0000256" key="3">
    <source>
        <dbReference type="ARBA" id="ARBA00022691"/>
    </source>
</evidence>
<dbReference type="PANTHER" id="PTHR46402">
    <property type="entry name" value="SET AND MYND DOMAIN-CONTAINING PROTEIN 5"/>
    <property type="match status" value="1"/>
</dbReference>
<evidence type="ECO:0000313" key="10">
    <source>
        <dbReference type="Proteomes" id="UP001222932"/>
    </source>
</evidence>
<keyword evidence="2" id="KW-0808">Transferase</keyword>
<organism evidence="9 10">
    <name type="scientific">Cutaneotrichosporon spelunceum</name>
    <dbReference type="NCBI Taxonomy" id="1672016"/>
    <lineage>
        <taxon>Eukaryota</taxon>
        <taxon>Fungi</taxon>
        <taxon>Dikarya</taxon>
        <taxon>Basidiomycota</taxon>
        <taxon>Agaricomycotina</taxon>
        <taxon>Tremellomycetes</taxon>
        <taxon>Trichosporonales</taxon>
        <taxon>Trichosporonaceae</taxon>
        <taxon>Cutaneotrichosporon</taxon>
    </lineage>
</organism>
<dbReference type="InterPro" id="IPR001214">
    <property type="entry name" value="SET_dom"/>
</dbReference>
<sequence length="470" mass="52110">MSSPSDDELRAAVRQARNSNPDLGVLKLLAAVKEAKGWTVSEKRFRKALAEVGGTAASGGAAAKPSSKKKKGKKSRRVGDHLEPETHLDATLDIATIAPKVKAAMFGGARGKGLVAAEELQMGEMIWREDPFVACASPVLHSMLTSNQMCNHCLMAWDHLPRTVAACPKCPASFCSRLCLQRAQESSHHPLLCEGVNPAAAPLNEFVQGREWRSLGIVARILARFLTMRVWEGAEATKVFENRVFSFARVNMEERERDNPSFRAQEGTITALWGMGHQLLLSALHPQTEVEQARLTKILRKGGRQVTPLTDEEEQRWFSYNAFLELLGMVNLNLEDSGGLYALHAHLNHSCEPNVQVRNLPKGWTPPPSLPAPLPEQMQRGTHKLTLLARDTIPTGEELTISYVPLDMPRSERQKALRLGYGFYCDCARCEREKAPTKPAEEDPEMKRRKEEAVESIIAGVDELTVDDQL</sequence>
<comment type="caution">
    <text evidence="9">The sequence shown here is derived from an EMBL/GenBank/DDBJ whole genome shotgun (WGS) entry which is preliminary data.</text>
</comment>
<dbReference type="GO" id="GO:0045814">
    <property type="term" value="P:negative regulation of gene expression, epigenetic"/>
    <property type="evidence" value="ECO:0007669"/>
    <property type="project" value="TreeGrafter"/>
</dbReference>
<proteinExistence type="predicted"/>
<comment type="catalytic activity">
    <reaction evidence="6">
        <text>L-lysyl-[histone] + S-adenosyl-L-methionine = N(6)-methyl-L-lysyl-[histone] + S-adenosyl-L-homocysteine + H(+)</text>
        <dbReference type="Rhea" id="RHEA:10024"/>
        <dbReference type="Rhea" id="RHEA-COMP:9845"/>
        <dbReference type="Rhea" id="RHEA-COMP:9846"/>
        <dbReference type="ChEBI" id="CHEBI:15378"/>
        <dbReference type="ChEBI" id="CHEBI:29969"/>
        <dbReference type="ChEBI" id="CHEBI:57856"/>
        <dbReference type="ChEBI" id="CHEBI:59789"/>
        <dbReference type="ChEBI" id="CHEBI:61929"/>
    </reaction>
    <physiologicalReaction direction="left-to-right" evidence="6">
        <dbReference type="Rhea" id="RHEA:10025"/>
    </physiologicalReaction>
</comment>